<dbReference type="InterPro" id="IPR024320">
    <property type="entry name" value="LPG_synthase_C"/>
</dbReference>
<feature type="transmembrane region" description="Helical" evidence="6">
    <location>
        <begin position="403"/>
        <end position="429"/>
    </location>
</feature>
<evidence type="ECO:0000313" key="9">
    <source>
        <dbReference type="Proteomes" id="UP001262835"/>
    </source>
</evidence>
<organism evidence="8 9">
    <name type="scientific">Microbacterium aquilitoris</name>
    <dbReference type="NCBI Taxonomy" id="3067307"/>
    <lineage>
        <taxon>Bacteria</taxon>
        <taxon>Bacillati</taxon>
        <taxon>Actinomycetota</taxon>
        <taxon>Actinomycetes</taxon>
        <taxon>Micrococcales</taxon>
        <taxon>Microbacteriaceae</taxon>
        <taxon>Microbacterium</taxon>
    </lineage>
</organism>
<evidence type="ECO:0000256" key="2">
    <source>
        <dbReference type="ARBA" id="ARBA00022475"/>
    </source>
</evidence>
<evidence type="ECO:0000256" key="3">
    <source>
        <dbReference type="ARBA" id="ARBA00022692"/>
    </source>
</evidence>
<feature type="transmembrane region" description="Helical" evidence="6">
    <location>
        <begin position="469"/>
        <end position="489"/>
    </location>
</feature>
<dbReference type="PANTHER" id="PTHR34697">
    <property type="entry name" value="PHOSPHATIDYLGLYCEROL LYSYLTRANSFERASE"/>
    <property type="match status" value="1"/>
</dbReference>
<keyword evidence="2" id="KW-1003">Cell membrane</keyword>
<dbReference type="EMBL" id="JAUZVT010000002">
    <property type="protein sequence ID" value="MDT3331555.1"/>
    <property type="molecule type" value="Genomic_DNA"/>
</dbReference>
<evidence type="ECO:0000256" key="6">
    <source>
        <dbReference type="SAM" id="Phobius"/>
    </source>
</evidence>
<comment type="caution">
    <text evidence="8">The sequence shown here is derived from an EMBL/GenBank/DDBJ whole genome shotgun (WGS) entry which is preliminary data.</text>
</comment>
<dbReference type="InterPro" id="IPR051211">
    <property type="entry name" value="PG_lysyltransferase"/>
</dbReference>
<dbReference type="Pfam" id="PF09924">
    <property type="entry name" value="LPG_synthase_C"/>
    <property type="match status" value="1"/>
</dbReference>
<protein>
    <submittedName>
        <fullName evidence="8">DUF2156 domain-containing protein</fullName>
    </submittedName>
</protein>
<keyword evidence="9" id="KW-1185">Reference proteome</keyword>
<accession>A0ABU3GLH2</accession>
<evidence type="ECO:0000256" key="1">
    <source>
        <dbReference type="ARBA" id="ARBA00004651"/>
    </source>
</evidence>
<feature type="transmembrane region" description="Helical" evidence="6">
    <location>
        <begin position="200"/>
        <end position="216"/>
    </location>
</feature>
<keyword evidence="4 6" id="KW-1133">Transmembrane helix</keyword>
<feature type="transmembrane region" description="Helical" evidence="6">
    <location>
        <begin position="114"/>
        <end position="132"/>
    </location>
</feature>
<proteinExistence type="predicted"/>
<sequence>MTAAEPAASEFTDRCRTAGRSAARLARSVPVTWAIAAVVTLASVYRFTRPAGDFRRTLDAIASTGFDTVLLNHDWLSVFTAVFFVPKPGGLFLTLLAVIVGIGWSERRMGHVRTLAVFAAVTVLGIALGLSAQALGLASNLYGAQATRGHHVFDPTIAVAGTMMAASAFARPLLRRRVRIIGFAVLSVLVLYAGAPADQYRLGAGVAGVLAVLLLTHRRPEIKRPRATRREARTLLSAVVAVTALGPLVSILAPHSIGVLNPLGSLFRDPLRDPTFVAARCETGDVTRQCLDAVALTRLDGPGAVLVTLLPLVALLLAARGIHRGRRVGLYLAIGLNILMAVIAAVYYGFLPLVASGQYTRFQSTAAEQFGAFDLVATLVPAGIAIMLMVARPLFPTRDAGRVAVKFVGLALLAFVGTATAYLVVAWIVRDQFSPTASVSALILDLPEHFIPVGFLAFEPVDMIATGPVAIAASQWVGPLFWIVLIVIAHRGMQSGSPLDTARGPALARISTLLRAGSPSTLSWMTTWEGNEYWFAPGGGAVAYRVINDVAITTGDPIAPTGEGAAVAEAFARHCAHHGWTVAFYSVTDELRAGLSERGYNSIAVAEETVIHPAGWSLQGGKMKDIRTAINRAEKEGLSASWVRFGDLAPRQAAQVRDISEMWVAERDLPEMGFTLGGIDELLDDAVMLMVAVDAEGRVHAVTSWLPSFSDGRVRGWTLDFMRRAPDSMNGVMEFLIARTILLAGDDGLDFVSLSGAPLAVDVDPDGQSTSLRAILAVLSRSLEPVYGFRSLLRFKTKFRPEFRRLHLVYADSLALPAIGLALARAYLPTLTARQAVRAFGRRTTPRVASDR</sequence>
<dbReference type="PANTHER" id="PTHR34697:SF2">
    <property type="entry name" value="PHOSPHATIDYLGLYCEROL LYSYLTRANSFERASE"/>
    <property type="match status" value="1"/>
</dbReference>
<feature type="transmembrane region" description="Helical" evidence="6">
    <location>
        <begin position="301"/>
        <end position="318"/>
    </location>
</feature>
<evidence type="ECO:0000259" key="7">
    <source>
        <dbReference type="Pfam" id="PF09924"/>
    </source>
</evidence>
<dbReference type="InterPro" id="IPR016181">
    <property type="entry name" value="Acyl_CoA_acyltransferase"/>
</dbReference>
<feature type="domain" description="Phosphatidylglycerol lysyltransferase C-terminal" evidence="7">
    <location>
        <begin position="513"/>
        <end position="809"/>
    </location>
</feature>
<dbReference type="RefSeq" id="WP_311870566.1">
    <property type="nucleotide sequence ID" value="NZ_JAUZVT010000002.1"/>
</dbReference>
<evidence type="ECO:0000313" key="8">
    <source>
        <dbReference type="EMBL" id="MDT3331555.1"/>
    </source>
</evidence>
<dbReference type="Proteomes" id="UP001262835">
    <property type="component" value="Unassembled WGS sequence"/>
</dbReference>
<comment type="subcellular location">
    <subcellularLocation>
        <location evidence="1">Cell membrane</location>
        <topology evidence="1">Multi-pass membrane protein</topology>
    </subcellularLocation>
</comment>
<keyword evidence="3 6" id="KW-0812">Transmembrane</keyword>
<reference evidence="8 9" key="1">
    <citation type="submission" date="2023-08" db="EMBL/GenBank/DDBJ databases">
        <title>Microbacterium aquilitoris sp. nov. and Microbacterium gwkjibeachense sp. nov., isolated from beach.</title>
        <authorList>
            <person name="Lee S.D."/>
            <person name="Yang H."/>
            <person name="Kim I."/>
        </authorList>
    </citation>
    <scope>NUCLEOTIDE SEQUENCE [LARGE SCALE GENOMIC DNA]</scope>
    <source>
        <strain evidence="8 9">KSW-18</strain>
    </source>
</reference>
<feature type="transmembrane region" description="Helical" evidence="6">
    <location>
        <begin position="330"/>
        <end position="350"/>
    </location>
</feature>
<keyword evidence="5 6" id="KW-0472">Membrane</keyword>
<feature type="transmembrane region" description="Helical" evidence="6">
    <location>
        <begin position="29"/>
        <end position="48"/>
    </location>
</feature>
<feature type="transmembrane region" description="Helical" evidence="6">
    <location>
        <begin position="177"/>
        <end position="194"/>
    </location>
</feature>
<evidence type="ECO:0000256" key="5">
    <source>
        <dbReference type="ARBA" id="ARBA00023136"/>
    </source>
</evidence>
<evidence type="ECO:0000256" key="4">
    <source>
        <dbReference type="ARBA" id="ARBA00022989"/>
    </source>
</evidence>
<dbReference type="SUPFAM" id="SSF55729">
    <property type="entry name" value="Acyl-CoA N-acyltransferases (Nat)"/>
    <property type="match status" value="1"/>
</dbReference>
<feature type="transmembrane region" description="Helical" evidence="6">
    <location>
        <begin position="152"/>
        <end position="170"/>
    </location>
</feature>
<feature type="transmembrane region" description="Helical" evidence="6">
    <location>
        <begin position="808"/>
        <end position="828"/>
    </location>
</feature>
<gene>
    <name evidence="8" type="ORF">Q9S78_12870</name>
</gene>
<feature type="transmembrane region" description="Helical" evidence="6">
    <location>
        <begin position="236"/>
        <end position="257"/>
    </location>
</feature>
<name>A0ABU3GLH2_9MICO</name>
<feature type="transmembrane region" description="Helical" evidence="6">
    <location>
        <begin position="370"/>
        <end position="391"/>
    </location>
</feature>
<feature type="transmembrane region" description="Helical" evidence="6">
    <location>
        <begin position="75"/>
        <end position="102"/>
    </location>
</feature>